<feature type="region of interest" description="Disordered" evidence="1">
    <location>
        <begin position="784"/>
        <end position="816"/>
    </location>
</feature>
<dbReference type="Proteomes" id="UP000008837">
    <property type="component" value="Unassembled WGS sequence"/>
</dbReference>
<evidence type="ECO:0000256" key="1">
    <source>
        <dbReference type="SAM" id="MobiDB-lite"/>
    </source>
</evidence>
<dbReference type="EMBL" id="AAYY01000009">
    <property type="protein sequence ID" value="EDP43113.1"/>
    <property type="molecule type" value="Genomic_DNA"/>
</dbReference>
<dbReference type="KEGG" id="mgl:MGL_2709"/>
<feature type="compositionally biased region" description="Low complexity" evidence="1">
    <location>
        <begin position="574"/>
        <end position="588"/>
    </location>
</feature>
<feature type="compositionally biased region" description="Low complexity" evidence="1">
    <location>
        <begin position="115"/>
        <end position="128"/>
    </location>
</feature>
<feature type="region of interest" description="Disordered" evidence="1">
    <location>
        <begin position="460"/>
        <end position="479"/>
    </location>
</feature>
<protein>
    <submittedName>
        <fullName evidence="2">Uncharacterized protein</fullName>
    </submittedName>
</protein>
<feature type="compositionally biased region" description="Acidic residues" evidence="1">
    <location>
        <begin position="330"/>
        <end position="354"/>
    </location>
</feature>
<feature type="region of interest" description="Disordered" evidence="1">
    <location>
        <begin position="431"/>
        <end position="453"/>
    </location>
</feature>
<evidence type="ECO:0000313" key="3">
    <source>
        <dbReference type="Proteomes" id="UP000008837"/>
    </source>
</evidence>
<name>A8Q531_MALGO</name>
<feature type="compositionally biased region" description="Low complexity" evidence="1">
    <location>
        <begin position="206"/>
        <end position="234"/>
    </location>
</feature>
<dbReference type="GeneID" id="5854632"/>
<feature type="compositionally biased region" description="Basic and acidic residues" evidence="1">
    <location>
        <begin position="358"/>
        <end position="377"/>
    </location>
</feature>
<reference evidence="2 3" key="1">
    <citation type="journal article" date="2007" name="Proc. Natl. Acad. Sci. U.S.A.">
        <title>Dandruff-associated Malassezia genomes reveal convergent and divergent virulence traits shared with plant and human fungal pathogens.</title>
        <authorList>
            <person name="Xu J."/>
            <person name="Saunders C.W."/>
            <person name="Hu P."/>
            <person name="Grant R.A."/>
            <person name="Boekhout T."/>
            <person name="Kuramae E.E."/>
            <person name="Kronstad J.W."/>
            <person name="Deangelis Y.M."/>
            <person name="Reeder N.L."/>
            <person name="Johnstone K.R."/>
            <person name="Leland M."/>
            <person name="Fieno A.M."/>
            <person name="Begley W.M."/>
            <person name="Sun Y."/>
            <person name="Lacey M.P."/>
            <person name="Chaudhary T."/>
            <person name="Keough T."/>
            <person name="Chu L."/>
            <person name="Sears R."/>
            <person name="Yuan B."/>
            <person name="Dawson T.L.Jr."/>
        </authorList>
    </citation>
    <scope>NUCLEOTIDE SEQUENCE [LARGE SCALE GENOMIC DNA]</scope>
    <source>
        <strain evidence="3">ATCC MYA-4612 / CBS 7966</strain>
    </source>
</reference>
<sequence>MQKCYPMLTPSAPAPLSEPELSTDESVTSEEGDADDRQRADRTSCLNEFSILTKHHTDSTVPTAQFFQKLADDVEQCWLHSSYSSIGCNPTRWKRGSDDIHEEEDETVQGSESRSTGTPISTTGTVTPNVIRSRANSTTQSPRTQALGPKVTEALVPPKSQDLLTHNCVTALRPDAMKSAMLFEEGAAATNSALPVSSFPNPQMLSVPAATSSVSSSPLVSDVSASGSTSKSTSPRPPGAASSVALAGARNAGIQAPPAPSVASGIPSRMRRQQRIQKSTENLPALRATKSYLTRTNAANVTPGHVFDGKPKQDKAKKKQSKILFTIGGDSEEDELPTEGDNEDDWSSEDDEANGGDAGKDTNTHESARLETERARRELDEECERMEMFKKRPIRSASLADLPHASNAMAPPTELGPTRGLLSTMLKPSEVSKQYPHRPRAGQTLHLSPMPNRAHCTRTHASARNPSTPTHLPRAPSFQTIRCNPTSGADKNDVINRSKSALALPLLNLTSLRSSTSSGRIVSPSPKHAVGATSPEPGRAVSNHGSESDESSAPPRTRSNLALSRLSAIAQRETSSTITTPTTLSSDTGDGRRLSSLVRSCNSIGNLMTATKPDSAHTAVHSIPSPASQHAPAEGEEDGLCLGVEADERAPLRVQRVLEATPQTTDVPQLSQACLMSDTMTESPVPQHATECSGTMPPLVDTVCEKEQSQPTEALVPTPCVHTDALSDPLHRRISTPNPLSARATVARQNILDEELSQSVRENLQWERESRARLLGIGLMGTVSSQRPRRTTDSRVVGLDQSRPHTDEGSFHHKGW</sequence>
<feature type="region of interest" description="Disordered" evidence="1">
    <location>
        <begin position="90"/>
        <end position="150"/>
    </location>
</feature>
<dbReference type="STRING" id="425265.A8Q531"/>
<feature type="region of interest" description="Disordered" evidence="1">
    <location>
        <begin position="206"/>
        <end position="377"/>
    </location>
</feature>
<feature type="compositionally biased region" description="Basic and acidic residues" evidence="1">
    <location>
        <begin position="802"/>
        <end position="816"/>
    </location>
</feature>
<feature type="region of interest" description="Disordered" evidence="1">
    <location>
        <begin position="1"/>
        <end position="42"/>
    </location>
</feature>
<keyword evidence="3" id="KW-1185">Reference proteome</keyword>
<feature type="region of interest" description="Disordered" evidence="1">
    <location>
        <begin position="610"/>
        <end position="636"/>
    </location>
</feature>
<feature type="compositionally biased region" description="Polar residues" evidence="1">
    <location>
        <begin position="460"/>
        <end position="470"/>
    </location>
</feature>
<dbReference type="AlphaFoldDB" id="A8Q531"/>
<comment type="caution">
    <text evidence="2">The sequence shown here is derived from an EMBL/GenBank/DDBJ whole genome shotgun (WGS) entry which is preliminary data.</text>
</comment>
<dbReference type="VEuPathDB" id="FungiDB:MGL_2709"/>
<accession>A8Q531</accession>
<dbReference type="OrthoDB" id="515401at2759"/>
<feature type="region of interest" description="Disordered" evidence="1">
    <location>
        <begin position="513"/>
        <end position="593"/>
    </location>
</feature>
<feature type="compositionally biased region" description="Acidic residues" evidence="1">
    <location>
        <begin position="21"/>
        <end position="34"/>
    </location>
</feature>
<dbReference type="OMA" id="HATECSG"/>
<dbReference type="InParanoid" id="A8Q531"/>
<feature type="compositionally biased region" description="Polar residues" evidence="1">
    <location>
        <begin position="134"/>
        <end position="144"/>
    </location>
</feature>
<proteinExistence type="predicted"/>
<gene>
    <name evidence="2" type="ORF">MGL_2709</name>
</gene>
<dbReference type="RefSeq" id="XP_001730327.1">
    <property type="nucleotide sequence ID" value="XM_001730275.1"/>
</dbReference>
<feature type="compositionally biased region" description="Low complexity" evidence="1">
    <location>
        <begin position="513"/>
        <end position="525"/>
    </location>
</feature>
<organism evidence="2 3">
    <name type="scientific">Malassezia globosa (strain ATCC MYA-4612 / CBS 7966)</name>
    <name type="common">Dandruff-associated fungus</name>
    <dbReference type="NCBI Taxonomy" id="425265"/>
    <lineage>
        <taxon>Eukaryota</taxon>
        <taxon>Fungi</taxon>
        <taxon>Dikarya</taxon>
        <taxon>Basidiomycota</taxon>
        <taxon>Ustilaginomycotina</taxon>
        <taxon>Malasseziomycetes</taxon>
        <taxon>Malasseziales</taxon>
        <taxon>Malasseziaceae</taxon>
        <taxon>Malassezia</taxon>
    </lineage>
</organism>
<evidence type="ECO:0000313" key="2">
    <source>
        <dbReference type="EMBL" id="EDP43113.1"/>
    </source>
</evidence>
<feature type="compositionally biased region" description="Polar residues" evidence="1">
    <location>
        <begin position="291"/>
        <end position="300"/>
    </location>
</feature>